<feature type="domain" description="Metallo-beta-lactamase" evidence="1">
    <location>
        <begin position="125"/>
        <end position="320"/>
    </location>
</feature>
<protein>
    <submittedName>
        <fullName evidence="2">MBL fold metallo-hydrolase</fullName>
    </submittedName>
</protein>
<name>A0A7H0VEE5_9FLAO</name>
<dbReference type="Proteomes" id="UP000516305">
    <property type="component" value="Chromosome"/>
</dbReference>
<dbReference type="KEGG" id="chyd:H4K34_17245"/>
<dbReference type="RefSeq" id="WP_210758627.1">
    <property type="nucleotide sequence ID" value="NZ_CP060139.1"/>
</dbReference>
<keyword evidence="3" id="KW-1185">Reference proteome</keyword>
<sequence>MKAFLRVLKKLGLAILALVLLFSLALVLFLSFSPQIGQHPVGEDLERISQSPHWEEDHFENLIPTSVGSLKDVLGTLGDYLNAENTSPEDSLPVQFGLNDAQSDSLTYITWYGHSAFLFEMDGKKILIDPMLGDYSAPISFGSKRFPYKEAIPIEELKDIDAVILSHDHYDHLDYPSIMALNNEVGHFYTALGVGSHLKSWGIEADRITELDWWEEGSLEDLKLVACPSRHFSGRSLVHRNSSQWASWVLIGQKRRIYFSGDGGYGPHFKEIGAKYGPFDLAMMECGQYNEAWSEIHMMPEESVIAGMEVKGQLLMPIHWGAFQLALHSWTDPIVRFQAKAKEEGQEMIHPMIGERFALELDRPKTEWWLDL</sequence>
<reference evidence="2 3" key="1">
    <citation type="submission" date="2020-08" db="EMBL/GenBank/DDBJ databases">
        <title>Croceimicrobium hydrocarbonivorans gen. nov., sp. nov., a novel marine bacterium isolated from a bacterial consortium that degrades polyethylene terephthalate.</title>
        <authorList>
            <person name="Liu R."/>
        </authorList>
    </citation>
    <scope>NUCLEOTIDE SEQUENCE [LARGE SCALE GENOMIC DNA]</scope>
    <source>
        <strain evidence="2 3">A20-9</strain>
    </source>
</reference>
<proteinExistence type="predicted"/>
<organism evidence="2 3">
    <name type="scientific">Croceimicrobium hydrocarbonivorans</name>
    <dbReference type="NCBI Taxonomy" id="2761580"/>
    <lineage>
        <taxon>Bacteria</taxon>
        <taxon>Pseudomonadati</taxon>
        <taxon>Bacteroidota</taxon>
        <taxon>Flavobacteriia</taxon>
        <taxon>Flavobacteriales</taxon>
        <taxon>Owenweeksiaceae</taxon>
        <taxon>Croceimicrobium</taxon>
    </lineage>
</organism>
<gene>
    <name evidence="2" type="ORF">H4K34_17245</name>
</gene>
<dbReference type="Pfam" id="PF12706">
    <property type="entry name" value="Lactamase_B_2"/>
    <property type="match status" value="1"/>
</dbReference>
<evidence type="ECO:0000313" key="3">
    <source>
        <dbReference type="Proteomes" id="UP000516305"/>
    </source>
</evidence>
<dbReference type="GO" id="GO:0016787">
    <property type="term" value="F:hydrolase activity"/>
    <property type="evidence" value="ECO:0007669"/>
    <property type="project" value="UniProtKB-KW"/>
</dbReference>
<evidence type="ECO:0000259" key="1">
    <source>
        <dbReference type="Pfam" id="PF12706"/>
    </source>
</evidence>
<dbReference type="Gene3D" id="3.60.15.10">
    <property type="entry name" value="Ribonuclease Z/Hydroxyacylglutathione hydrolase-like"/>
    <property type="match status" value="1"/>
</dbReference>
<dbReference type="PANTHER" id="PTHR15032">
    <property type="entry name" value="N-ACYL-PHOSPHATIDYLETHANOLAMINE-HYDROLYZING PHOSPHOLIPASE D"/>
    <property type="match status" value="1"/>
</dbReference>
<dbReference type="InterPro" id="IPR001279">
    <property type="entry name" value="Metallo-B-lactamas"/>
</dbReference>
<dbReference type="GO" id="GO:0005737">
    <property type="term" value="C:cytoplasm"/>
    <property type="evidence" value="ECO:0007669"/>
    <property type="project" value="TreeGrafter"/>
</dbReference>
<dbReference type="EMBL" id="CP060139">
    <property type="protein sequence ID" value="QNR24093.1"/>
    <property type="molecule type" value="Genomic_DNA"/>
</dbReference>
<dbReference type="AlphaFoldDB" id="A0A7H0VEE5"/>
<dbReference type="InterPro" id="IPR036866">
    <property type="entry name" value="RibonucZ/Hydroxyglut_hydro"/>
</dbReference>
<dbReference type="SUPFAM" id="SSF56281">
    <property type="entry name" value="Metallo-hydrolase/oxidoreductase"/>
    <property type="match status" value="1"/>
</dbReference>
<evidence type="ECO:0000313" key="2">
    <source>
        <dbReference type="EMBL" id="QNR24093.1"/>
    </source>
</evidence>
<accession>A0A7H0VEE5</accession>
<dbReference type="PANTHER" id="PTHR15032:SF4">
    <property type="entry name" value="N-ACYL-PHOSPHATIDYLETHANOLAMINE-HYDROLYZING PHOSPHOLIPASE D"/>
    <property type="match status" value="1"/>
</dbReference>
<keyword evidence="2" id="KW-0378">Hydrolase</keyword>